<proteinExistence type="predicted"/>
<name>A0AAN6W5G0_9PEZI</name>
<dbReference type="AlphaFoldDB" id="A0AAN6W5G0"/>
<evidence type="ECO:0000313" key="1">
    <source>
        <dbReference type="EMBL" id="KAK4175754.1"/>
    </source>
</evidence>
<reference evidence="1" key="1">
    <citation type="journal article" date="2023" name="Mol. Phylogenet. Evol.">
        <title>Genome-scale phylogeny and comparative genomics of the fungal order Sordariales.</title>
        <authorList>
            <person name="Hensen N."/>
            <person name="Bonometti L."/>
            <person name="Westerberg I."/>
            <person name="Brannstrom I.O."/>
            <person name="Guillou S."/>
            <person name="Cros-Aarteil S."/>
            <person name="Calhoun S."/>
            <person name="Haridas S."/>
            <person name="Kuo A."/>
            <person name="Mondo S."/>
            <person name="Pangilinan J."/>
            <person name="Riley R."/>
            <person name="LaButti K."/>
            <person name="Andreopoulos B."/>
            <person name="Lipzen A."/>
            <person name="Chen C."/>
            <person name="Yan M."/>
            <person name="Daum C."/>
            <person name="Ng V."/>
            <person name="Clum A."/>
            <person name="Steindorff A."/>
            <person name="Ohm R.A."/>
            <person name="Martin F."/>
            <person name="Silar P."/>
            <person name="Natvig D.O."/>
            <person name="Lalanne C."/>
            <person name="Gautier V."/>
            <person name="Ament-Velasquez S.L."/>
            <person name="Kruys A."/>
            <person name="Hutchinson M.I."/>
            <person name="Powell A.J."/>
            <person name="Barry K."/>
            <person name="Miller A.N."/>
            <person name="Grigoriev I.V."/>
            <person name="Debuchy R."/>
            <person name="Gladieux P."/>
            <person name="Hiltunen Thoren M."/>
            <person name="Johannesson H."/>
        </authorList>
    </citation>
    <scope>NUCLEOTIDE SEQUENCE</scope>
    <source>
        <strain evidence="1">CBS 892.96</strain>
    </source>
</reference>
<dbReference type="Proteomes" id="UP001302321">
    <property type="component" value="Unassembled WGS sequence"/>
</dbReference>
<keyword evidence="2" id="KW-1185">Reference proteome</keyword>
<sequence length="67" mass="7553">MSRLSTSKTQNHPPIKGVEEVTDGVYTVPASRVTSAELKQYLDTRYSGRWAVQLKRDLFRITITPSA</sequence>
<dbReference type="EMBL" id="MU866221">
    <property type="protein sequence ID" value="KAK4175754.1"/>
    <property type="molecule type" value="Genomic_DNA"/>
</dbReference>
<gene>
    <name evidence="1" type="ORF">QBC36DRAFT_291160</name>
</gene>
<protein>
    <submittedName>
        <fullName evidence="1">Uncharacterized protein</fullName>
    </submittedName>
</protein>
<accession>A0AAN6W5G0</accession>
<comment type="caution">
    <text evidence="1">The sequence shown here is derived from an EMBL/GenBank/DDBJ whole genome shotgun (WGS) entry which is preliminary data.</text>
</comment>
<organism evidence="1 2">
    <name type="scientific">Triangularia setosa</name>
    <dbReference type="NCBI Taxonomy" id="2587417"/>
    <lineage>
        <taxon>Eukaryota</taxon>
        <taxon>Fungi</taxon>
        <taxon>Dikarya</taxon>
        <taxon>Ascomycota</taxon>
        <taxon>Pezizomycotina</taxon>
        <taxon>Sordariomycetes</taxon>
        <taxon>Sordariomycetidae</taxon>
        <taxon>Sordariales</taxon>
        <taxon>Podosporaceae</taxon>
        <taxon>Triangularia</taxon>
    </lineage>
</organism>
<reference evidence="1" key="2">
    <citation type="submission" date="2023-05" db="EMBL/GenBank/DDBJ databases">
        <authorList>
            <consortium name="Lawrence Berkeley National Laboratory"/>
            <person name="Steindorff A."/>
            <person name="Hensen N."/>
            <person name="Bonometti L."/>
            <person name="Westerberg I."/>
            <person name="Brannstrom I.O."/>
            <person name="Guillou S."/>
            <person name="Cros-Aarteil S."/>
            <person name="Calhoun S."/>
            <person name="Haridas S."/>
            <person name="Kuo A."/>
            <person name="Mondo S."/>
            <person name="Pangilinan J."/>
            <person name="Riley R."/>
            <person name="Labutti K."/>
            <person name="Andreopoulos B."/>
            <person name="Lipzen A."/>
            <person name="Chen C."/>
            <person name="Yanf M."/>
            <person name="Daum C."/>
            <person name="Ng V."/>
            <person name="Clum A."/>
            <person name="Ohm R."/>
            <person name="Martin F."/>
            <person name="Silar P."/>
            <person name="Natvig D."/>
            <person name="Lalanne C."/>
            <person name="Gautier V."/>
            <person name="Ament-Velasquez S.L."/>
            <person name="Kruys A."/>
            <person name="Hutchinson M.I."/>
            <person name="Powell A.J."/>
            <person name="Barry K."/>
            <person name="Miller A.N."/>
            <person name="Grigoriev I.V."/>
            <person name="Debuchy R."/>
            <person name="Gladieux P."/>
            <person name="Thoren M.H."/>
            <person name="Johannesson H."/>
        </authorList>
    </citation>
    <scope>NUCLEOTIDE SEQUENCE</scope>
    <source>
        <strain evidence="1">CBS 892.96</strain>
    </source>
</reference>
<evidence type="ECO:0000313" key="2">
    <source>
        <dbReference type="Proteomes" id="UP001302321"/>
    </source>
</evidence>